<feature type="region of interest" description="Disordered" evidence="1">
    <location>
        <begin position="274"/>
        <end position="390"/>
    </location>
</feature>
<accession>A0A1C2DD66</accession>
<name>A0A1C2DD66_9HYPH</name>
<organism evidence="2 3">
    <name type="scientific">Mesorhizobium hungaricum</name>
    <dbReference type="NCBI Taxonomy" id="1566387"/>
    <lineage>
        <taxon>Bacteria</taxon>
        <taxon>Pseudomonadati</taxon>
        <taxon>Pseudomonadota</taxon>
        <taxon>Alphaproteobacteria</taxon>
        <taxon>Hyphomicrobiales</taxon>
        <taxon>Phyllobacteriaceae</taxon>
        <taxon>Mesorhizobium</taxon>
    </lineage>
</organism>
<dbReference type="Proteomes" id="UP000094412">
    <property type="component" value="Unassembled WGS sequence"/>
</dbReference>
<feature type="compositionally biased region" description="Basic and acidic residues" evidence="1">
    <location>
        <begin position="274"/>
        <end position="289"/>
    </location>
</feature>
<evidence type="ECO:0000313" key="2">
    <source>
        <dbReference type="EMBL" id="OCX12643.1"/>
    </source>
</evidence>
<reference evidence="2 3" key="1">
    <citation type="submission" date="2016-08" db="EMBL/GenBank/DDBJ databases">
        <title>Whole genome sequence of Mesorhizobium sp. strain UASWS1009 isolated from industrial sewage.</title>
        <authorList>
            <person name="Crovadore J."/>
            <person name="Calmin G."/>
            <person name="Chablais R."/>
            <person name="Cochard B."/>
            <person name="Lefort F."/>
        </authorList>
    </citation>
    <scope>NUCLEOTIDE SEQUENCE [LARGE SCALE GENOMIC DNA]</scope>
    <source>
        <strain evidence="2 3">UASWS1009</strain>
    </source>
</reference>
<gene>
    <name evidence="2" type="ORF">QV13_23890</name>
</gene>
<dbReference type="OrthoDB" id="5124088at2"/>
<feature type="compositionally biased region" description="Polar residues" evidence="1">
    <location>
        <begin position="325"/>
        <end position="345"/>
    </location>
</feature>
<protein>
    <submittedName>
        <fullName evidence="2">Uncharacterized protein</fullName>
    </submittedName>
</protein>
<sequence>MNTETVEREDRFSALDTFARESESRRGGDVVATSPFQTPTDRVFGAQAVAVFRDESKVLGKLKFLAAAAGTDWYYRFPVRNKRENRIDWIEGPSIKLANDLARLYGNCDLDVRVQDLGNSWLFYARFLDLETGFSLVRPFQQQKGAGKIGGGDDARRLDIAFQIGTSKALRNVTVNALQTFADFAFEEAKQGLVDKIGKDLPKWRNATAERLREHVDIARVEAIIGRKAAEWLAPDIARVIAMMKAVQDGMASLDDTFPPIQAVGDGAAADQKSAVDDFAKTETKDQKSDASTSSPAGAGASGKQSTPTADEAKPSPDNAPPSGDGTNSNSAQTRNHAAETTSAEKPSGQDRPEGKATSGHTPGPDVADPITQARAKGIEARKKGLSRKAVPAEFRNDEQKLQAYLDGFDTGEEG</sequence>
<dbReference type="EMBL" id="MDEO01000036">
    <property type="protein sequence ID" value="OCX12643.1"/>
    <property type="molecule type" value="Genomic_DNA"/>
</dbReference>
<keyword evidence="3" id="KW-1185">Reference proteome</keyword>
<dbReference type="AlphaFoldDB" id="A0A1C2DD66"/>
<dbReference type="STRING" id="1566387.QV13_23890"/>
<comment type="caution">
    <text evidence="2">The sequence shown here is derived from an EMBL/GenBank/DDBJ whole genome shotgun (WGS) entry which is preliminary data.</text>
</comment>
<evidence type="ECO:0000256" key="1">
    <source>
        <dbReference type="SAM" id="MobiDB-lite"/>
    </source>
</evidence>
<feature type="compositionally biased region" description="Low complexity" evidence="1">
    <location>
        <begin position="290"/>
        <end position="306"/>
    </location>
</feature>
<evidence type="ECO:0000313" key="3">
    <source>
        <dbReference type="Proteomes" id="UP000094412"/>
    </source>
</evidence>
<proteinExistence type="predicted"/>
<dbReference type="RefSeq" id="WP_024922497.1">
    <property type="nucleotide sequence ID" value="NZ_MDEO01000036.1"/>
</dbReference>